<reference evidence="11 12" key="1">
    <citation type="submission" date="2017-09" db="EMBL/GenBank/DDBJ databases">
        <title>Depth-based differentiation of microbial function through sediment-hosted aquifers and enrichment of novel symbionts in the deep terrestrial subsurface.</title>
        <authorList>
            <person name="Probst A.J."/>
            <person name="Ladd B."/>
            <person name="Jarett J.K."/>
            <person name="Geller-Mcgrath D.E."/>
            <person name="Sieber C.M."/>
            <person name="Emerson J.B."/>
            <person name="Anantharaman K."/>
            <person name="Thomas B.C."/>
            <person name="Malmstrom R."/>
            <person name="Stieglmeier M."/>
            <person name="Klingl A."/>
            <person name="Woyke T."/>
            <person name="Ryan C.M."/>
            <person name="Banfield J.F."/>
        </authorList>
    </citation>
    <scope>NUCLEOTIDE SEQUENCE [LARGE SCALE GENOMIC DNA]</scope>
    <source>
        <strain evidence="11">CG11_big_fil_rev_8_21_14_0_20_35_14</strain>
    </source>
</reference>
<protein>
    <recommendedName>
        <fullName evidence="10">ATP synthase gamma chain</fullName>
    </recommendedName>
    <alternativeName>
        <fullName evidence="10">ATP synthase F1 sector gamma subunit</fullName>
    </alternativeName>
    <alternativeName>
        <fullName evidence="10">F-ATPase gamma subunit</fullName>
    </alternativeName>
</protein>
<dbReference type="PANTHER" id="PTHR11693:SF22">
    <property type="entry name" value="ATP SYNTHASE SUBUNIT GAMMA, MITOCHONDRIAL"/>
    <property type="match status" value="1"/>
</dbReference>
<comment type="subcellular location">
    <subcellularLocation>
        <location evidence="10">Cell membrane</location>
        <topology evidence="10">Peripheral membrane protein</topology>
    </subcellularLocation>
    <subcellularLocation>
        <location evidence="2">Membrane</location>
        <topology evidence="2">Peripheral membrane protein</topology>
    </subcellularLocation>
</comment>
<dbReference type="PRINTS" id="PR00126">
    <property type="entry name" value="ATPASEGAMMA"/>
</dbReference>
<dbReference type="Gene3D" id="3.40.1380.10">
    <property type="match status" value="1"/>
</dbReference>
<dbReference type="CDD" id="cd12151">
    <property type="entry name" value="F1-ATPase_gamma"/>
    <property type="match status" value="1"/>
</dbReference>
<dbReference type="AlphaFoldDB" id="A0A2H0KMN6"/>
<keyword evidence="5 10" id="KW-0375">Hydrogen ion transport</keyword>
<evidence type="ECO:0000256" key="7">
    <source>
        <dbReference type="ARBA" id="ARBA00023136"/>
    </source>
</evidence>
<dbReference type="Gene3D" id="1.10.287.80">
    <property type="entry name" value="ATP synthase, gamma subunit, helix hairpin domain"/>
    <property type="match status" value="1"/>
</dbReference>
<evidence type="ECO:0000313" key="11">
    <source>
        <dbReference type="EMBL" id="PIQ72496.1"/>
    </source>
</evidence>
<dbReference type="InterPro" id="IPR035968">
    <property type="entry name" value="ATP_synth_F1_ATPase_gsu"/>
</dbReference>
<gene>
    <name evidence="10 11" type="primary">atpG</name>
    <name evidence="11" type="ORF">COV86_02630</name>
</gene>
<dbReference type="PANTHER" id="PTHR11693">
    <property type="entry name" value="ATP SYNTHASE GAMMA CHAIN"/>
    <property type="match status" value="1"/>
</dbReference>
<proteinExistence type="inferred from homology"/>
<evidence type="ECO:0000256" key="5">
    <source>
        <dbReference type="ARBA" id="ARBA00022781"/>
    </source>
</evidence>
<comment type="similarity">
    <text evidence="3 10">Belongs to the ATPase gamma chain family.</text>
</comment>
<evidence type="ECO:0000313" key="12">
    <source>
        <dbReference type="Proteomes" id="UP000229570"/>
    </source>
</evidence>
<dbReference type="GO" id="GO:0005524">
    <property type="term" value="F:ATP binding"/>
    <property type="evidence" value="ECO:0007669"/>
    <property type="project" value="UniProtKB-UniRule"/>
</dbReference>
<dbReference type="GO" id="GO:0005886">
    <property type="term" value="C:plasma membrane"/>
    <property type="evidence" value="ECO:0007669"/>
    <property type="project" value="UniProtKB-SubCell"/>
</dbReference>
<dbReference type="GO" id="GO:0046933">
    <property type="term" value="F:proton-transporting ATP synthase activity, rotational mechanism"/>
    <property type="evidence" value="ECO:0007669"/>
    <property type="project" value="UniProtKB-UniRule"/>
</dbReference>
<dbReference type="Proteomes" id="UP000229570">
    <property type="component" value="Unassembled WGS sequence"/>
</dbReference>
<comment type="function">
    <text evidence="1 10">Produces ATP from ADP in the presence of a proton gradient across the membrane. The gamma chain is believed to be important in regulating ATPase activity and the flow of protons through the CF(0) complex.</text>
</comment>
<keyword evidence="8 10" id="KW-0139">CF(1)</keyword>
<dbReference type="InterPro" id="IPR000131">
    <property type="entry name" value="ATP_synth_F1_gsu"/>
</dbReference>
<evidence type="ECO:0000256" key="6">
    <source>
        <dbReference type="ARBA" id="ARBA00023065"/>
    </source>
</evidence>
<keyword evidence="6 10" id="KW-0406">Ion transport</keyword>
<organism evidence="11 12">
    <name type="scientific">Candidatus Roizmanbacteria bacterium CG11_big_fil_rev_8_21_14_0_20_35_14</name>
    <dbReference type="NCBI Taxonomy" id="1974855"/>
    <lineage>
        <taxon>Bacteria</taxon>
        <taxon>Candidatus Roizmaniibacteriota</taxon>
    </lineage>
</organism>
<dbReference type="EMBL" id="PCVL01000033">
    <property type="protein sequence ID" value="PIQ72496.1"/>
    <property type="molecule type" value="Genomic_DNA"/>
</dbReference>
<evidence type="ECO:0000256" key="10">
    <source>
        <dbReference type="HAMAP-Rule" id="MF_00815"/>
    </source>
</evidence>
<evidence type="ECO:0000256" key="1">
    <source>
        <dbReference type="ARBA" id="ARBA00003456"/>
    </source>
</evidence>
<dbReference type="Pfam" id="PF00231">
    <property type="entry name" value="ATP-synt"/>
    <property type="match status" value="1"/>
</dbReference>
<evidence type="ECO:0000256" key="8">
    <source>
        <dbReference type="ARBA" id="ARBA00023196"/>
    </source>
</evidence>
<evidence type="ECO:0000256" key="2">
    <source>
        <dbReference type="ARBA" id="ARBA00004170"/>
    </source>
</evidence>
<evidence type="ECO:0000256" key="9">
    <source>
        <dbReference type="ARBA" id="ARBA00023310"/>
    </source>
</evidence>
<name>A0A2H0KMN6_9BACT</name>
<comment type="caution">
    <text evidence="11">The sequence shown here is derived from an EMBL/GenBank/DDBJ whole genome shotgun (WGS) entry which is preliminary data.</text>
</comment>
<dbReference type="HAMAP" id="MF_00815">
    <property type="entry name" value="ATP_synth_gamma_bact"/>
    <property type="match status" value="1"/>
</dbReference>
<keyword evidence="7 10" id="KW-0472">Membrane</keyword>
<dbReference type="GO" id="GO:0045259">
    <property type="term" value="C:proton-transporting ATP synthase complex"/>
    <property type="evidence" value="ECO:0007669"/>
    <property type="project" value="UniProtKB-KW"/>
</dbReference>
<dbReference type="GO" id="GO:0042777">
    <property type="term" value="P:proton motive force-driven plasma membrane ATP synthesis"/>
    <property type="evidence" value="ECO:0007669"/>
    <property type="project" value="UniProtKB-UniRule"/>
</dbReference>
<dbReference type="NCBIfam" id="TIGR01146">
    <property type="entry name" value="ATPsyn_F1gamma"/>
    <property type="match status" value="1"/>
</dbReference>
<sequence>MNIRAIRKKIKSVANVKKITKAMELVSAIKMKKAQQKAIESAPYRKSLEKIIYKAIYGLEKGFSPLIKNVNQSNKNLYIVISSNKGLCGSFNFNLLRFLGKEINFKDNDFITVGKKAASFISKMGGSIVSDFSHMDAQNATSAIFKTALEKYLSNEYREVILFYNRFINTLKFESATFTLLPAKLEEEVIEKETEGDYLIEPSAKEIINAVLKNLIEEKIRGAVIDSEAAEHSSRMIAMKNATDNAENIIYNLTLLRNKIRQEKITYELLDMVSAKTSVEGN</sequence>
<keyword evidence="9 10" id="KW-0066">ATP synthesis</keyword>
<keyword evidence="4 10" id="KW-0813">Transport</keyword>
<comment type="subunit">
    <text evidence="10">F-type ATPases have 2 components, CF(1) - the catalytic core - and CF(0) - the membrane proton channel. CF(1) has five subunits: alpha(3), beta(3), gamma(1), delta(1), epsilon(1). CF(0) has three main subunits: a, b and c.</text>
</comment>
<accession>A0A2H0KMN6</accession>
<keyword evidence="10" id="KW-1003">Cell membrane</keyword>
<evidence type="ECO:0000256" key="3">
    <source>
        <dbReference type="ARBA" id="ARBA00007681"/>
    </source>
</evidence>
<evidence type="ECO:0000256" key="4">
    <source>
        <dbReference type="ARBA" id="ARBA00022448"/>
    </source>
</evidence>
<dbReference type="SUPFAM" id="SSF52943">
    <property type="entry name" value="ATP synthase (F1-ATPase), gamma subunit"/>
    <property type="match status" value="1"/>
</dbReference>